<name>A0AAV4RX73_9ARAC</name>
<accession>A0AAV4RX73</accession>
<keyword evidence="2" id="KW-1185">Reference proteome</keyword>
<evidence type="ECO:0000313" key="1">
    <source>
        <dbReference type="EMBL" id="GIY26254.1"/>
    </source>
</evidence>
<dbReference type="EMBL" id="BPLQ01006923">
    <property type="protein sequence ID" value="GIY26254.1"/>
    <property type="molecule type" value="Genomic_DNA"/>
</dbReference>
<dbReference type="AlphaFoldDB" id="A0AAV4RX73"/>
<organism evidence="1 2">
    <name type="scientific">Caerostris darwini</name>
    <dbReference type="NCBI Taxonomy" id="1538125"/>
    <lineage>
        <taxon>Eukaryota</taxon>
        <taxon>Metazoa</taxon>
        <taxon>Ecdysozoa</taxon>
        <taxon>Arthropoda</taxon>
        <taxon>Chelicerata</taxon>
        <taxon>Arachnida</taxon>
        <taxon>Araneae</taxon>
        <taxon>Araneomorphae</taxon>
        <taxon>Entelegynae</taxon>
        <taxon>Araneoidea</taxon>
        <taxon>Araneidae</taxon>
        <taxon>Caerostris</taxon>
    </lineage>
</organism>
<gene>
    <name evidence="1" type="ORF">CDAR_215231</name>
</gene>
<reference evidence="1 2" key="1">
    <citation type="submission" date="2021-06" db="EMBL/GenBank/DDBJ databases">
        <title>Caerostris darwini draft genome.</title>
        <authorList>
            <person name="Kono N."/>
            <person name="Arakawa K."/>
        </authorList>
    </citation>
    <scope>NUCLEOTIDE SEQUENCE [LARGE SCALE GENOMIC DNA]</scope>
</reference>
<comment type="caution">
    <text evidence="1">The sequence shown here is derived from an EMBL/GenBank/DDBJ whole genome shotgun (WGS) entry which is preliminary data.</text>
</comment>
<protein>
    <submittedName>
        <fullName evidence="1">Uncharacterized protein</fullName>
    </submittedName>
</protein>
<evidence type="ECO:0000313" key="2">
    <source>
        <dbReference type="Proteomes" id="UP001054837"/>
    </source>
</evidence>
<dbReference type="Proteomes" id="UP001054837">
    <property type="component" value="Unassembled WGS sequence"/>
</dbReference>
<proteinExistence type="predicted"/>
<sequence>MRAAYNVILLIELKVGNERKRSGYRAEGMKVNLSAVNKKLFPQISMDEAAGVPELTSRENLEGKKKCIPQSDKVNYFVAEFCEPHQLVKVKS</sequence>